<dbReference type="Gene3D" id="1.20.81.30">
    <property type="entry name" value="Type II secretion system (T2SS), domain F"/>
    <property type="match status" value="2"/>
</dbReference>
<feature type="transmembrane region" description="Helical" evidence="8">
    <location>
        <begin position="218"/>
        <end position="237"/>
    </location>
</feature>
<keyword evidence="3" id="KW-1003">Cell membrane</keyword>
<name>A0A2R5FBH3_9PROT</name>
<evidence type="ECO:0000256" key="8">
    <source>
        <dbReference type="SAM" id="Phobius"/>
    </source>
</evidence>
<dbReference type="OrthoDB" id="9805682at2"/>
<comment type="subcellular location">
    <subcellularLocation>
        <location evidence="1">Cell inner membrane</location>
        <topology evidence="1">Multi-pass membrane protein</topology>
    </subcellularLocation>
</comment>
<evidence type="ECO:0000256" key="1">
    <source>
        <dbReference type="ARBA" id="ARBA00004429"/>
    </source>
</evidence>
<dbReference type="InterPro" id="IPR018076">
    <property type="entry name" value="T2SS_GspF_dom"/>
</dbReference>
<dbReference type="GO" id="GO:0005886">
    <property type="term" value="C:plasma membrane"/>
    <property type="evidence" value="ECO:0007669"/>
    <property type="project" value="UniProtKB-SubCell"/>
</dbReference>
<gene>
    <name evidence="10" type="primary">gspF</name>
    <name evidence="10" type="ORF">NMK_2772</name>
</gene>
<feature type="domain" description="Type II secretion system protein GspF" evidence="9">
    <location>
        <begin position="268"/>
        <end position="389"/>
    </location>
</feature>
<keyword evidence="6 8" id="KW-1133">Transmembrane helix</keyword>
<dbReference type="PRINTS" id="PR00812">
    <property type="entry name" value="BCTERIALGSPF"/>
</dbReference>
<dbReference type="RefSeq" id="WP_109016341.1">
    <property type="nucleotide sequence ID" value="NZ_BDOQ01000014.1"/>
</dbReference>
<dbReference type="PANTHER" id="PTHR30012:SF7">
    <property type="entry name" value="PROTEIN TRANSPORT PROTEIN HOFC HOMOLOG"/>
    <property type="match status" value="1"/>
</dbReference>
<evidence type="ECO:0000256" key="7">
    <source>
        <dbReference type="ARBA" id="ARBA00023136"/>
    </source>
</evidence>
<evidence type="ECO:0000313" key="11">
    <source>
        <dbReference type="Proteomes" id="UP000245081"/>
    </source>
</evidence>
<keyword evidence="4" id="KW-0997">Cell inner membrane</keyword>
<feature type="transmembrane region" description="Helical" evidence="8">
    <location>
        <begin position="166"/>
        <end position="187"/>
    </location>
</feature>
<dbReference type="InterPro" id="IPR003004">
    <property type="entry name" value="GspF/PilC"/>
</dbReference>
<reference evidence="10 11" key="1">
    <citation type="journal article" date="2018" name="Environ. Microbiol.">
        <title>Isolation and genomic characterization of Novimethylophilus kurashikiensis gen. nov. sp. nov., a new lanthanide-dependent methylotrophic species of Methylophilaceae.</title>
        <authorList>
            <person name="Lv H."/>
            <person name="Sahin N."/>
            <person name="Tani A."/>
        </authorList>
    </citation>
    <scope>NUCLEOTIDE SEQUENCE [LARGE SCALE GENOMIC DNA]</scope>
    <source>
        <strain evidence="10 11">La2-4</strain>
    </source>
</reference>
<evidence type="ECO:0000256" key="3">
    <source>
        <dbReference type="ARBA" id="ARBA00022475"/>
    </source>
</evidence>
<keyword evidence="5 8" id="KW-0812">Transmembrane</keyword>
<comment type="caution">
    <text evidence="10">The sequence shown here is derived from an EMBL/GenBank/DDBJ whole genome shotgun (WGS) entry which is preliminary data.</text>
</comment>
<sequence>MNFKVQGLDGSGRFVSLQLAAGNAEEAEQLGKDQGLQVLGVVQAGGSWNTVFKSLGTPKFPLLLFNQELLALLEAGLSIVEVLETLLEKETHAHTKQVLKGVVNSLHEGRSLSASLEAQPAAFPALYVATVRSSERTGGLVEALRRYIAYQVQVDQMKKKVISASIYPILLMGVGGLVVLFLLTYVIPKFSHIYADTGRELPFASWLLMRWGEIIETHGTLVTGIFFGGLGSMVYALSRPSVRGWLRELLWKTPVIGERMRIYQLSRFYRTLGMLASAGIPIMMAMDQVSGLLDARLQGRLAEARNHVREGQSLSHAMERSGLSTAVASRLLRVGEQTGQMGSMMDRIADFHEEELNRWIDWASRLFEPLLMTFIGIVIGGIVVLMYVPIFELAGSIQQ</sequence>
<evidence type="ECO:0000313" key="10">
    <source>
        <dbReference type="EMBL" id="GBG15169.1"/>
    </source>
</evidence>
<evidence type="ECO:0000256" key="4">
    <source>
        <dbReference type="ARBA" id="ARBA00022519"/>
    </source>
</evidence>
<feature type="transmembrane region" description="Helical" evidence="8">
    <location>
        <begin position="370"/>
        <end position="390"/>
    </location>
</feature>
<evidence type="ECO:0000256" key="5">
    <source>
        <dbReference type="ARBA" id="ARBA00022692"/>
    </source>
</evidence>
<dbReference type="AlphaFoldDB" id="A0A2R5FBH3"/>
<evidence type="ECO:0000256" key="6">
    <source>
        <dbReference type="ARBA" id="ARBA00022989"/>
    </source>
</evidence>
<protein>
    <submittedName>
        <fullName evidence="10">General secretion pathway protein F</fullName>
    </submittedName>
</protein>
<dbReference type="PANTHER" id="PTHR30012">
    <property type="entry name" value="GENERAL SECRETION PATHWAY PROTEIN"/>
    <property type="match status" value="1"/>
</dbReference>
<proteinExistence type="inferred from homology"/>
<keyword evidence="11" id="KW-1185">Reference proteome</keyword>
<evidence type="ECO:0000259" key="9">
    <source>
        <dbReference type="Pfam" id="PF00482"/>
    </source>
</evidence>
<feature type="transmembrane region" description="Helical" evidence="8">
    <location>
        <begin position="268"/>
        <end position="286"/>
    </location>
</feature>
<dbReference type="GO" id="GO:0015628">
    <property type="term" value="P:protein secretion by the type II secretion system"/>
    <property type="evidence" value="ECO:0007669"/>
    <property type="project" value="TreeGrafter"/>
</dbReference>
<dbReference type="InterPro" id="IPR042094">
    <property type="entry name" value="T2SS_GspF_sf"/>
</dbReference>
<dbReference type="Proteomes" id="UP000245081">
    <property type="component" value="Unassembled WGS sequence"/>
</dbReference>
<dbReference type="Pfam" id="PF00482">
    <property type="entry name" value="T2SSF"/>
    <property type="match status" value="2"/>
</dbReference>
<accession>A0A2R5FBH3</accession>
<organism evidence="10 11">
    <name type="scientific">Novimethylophilus kurashikiensis</name>
    <dbReference type="NCBI Taxonomy" id="1825523"/>
    <lineage>
        <taxon>Bacteria</taxon>
        <taxon>Pseudomonadati</taxon>
        <taxon>Pseudomonadota</taxon>
        <taxon>Betaproteobacteria</taxon>
        <taxon>Nitrosomonadales</taxon>
        <taxon>Methylophilaceae</taxon>
        <taxon>Novimethylophilus</taxon>
    </lineage>
</organism>
<feature type="domain" description="Type II secretion system protein GspF" evidence="9">
    <location>
        <begin position="67"/>
        <end position="188"/>
    </location>
</feature>
<evidence type="ECO:0000256" key="2">
    <source>
        <dbReference type="ARBA" id="ARBA00005745"/>
    </source>
</evidence>
<comment type="similarity">
    <text evidence="2">Belongs to the GSP F family.</text>
</comment>
<dbReference type="EMBL" id="BDOQ01000014">
    <property type="protein sequence ID" value="GBG15169.1"/>
    <property type="molecule type" value="Genomic_DNA"/>
</dbReference>
<keyword evidence="7 8" id="KW-0472">Membrane</keyword>